<dbReference type="EMBL" id="BLTE01000016">
    <property type="protein sequence ID" value="GFK95390.1"/>
    <property type="molecule type" value="Genomic_DNA"/>
</dbReference>
<feature type="domain" description="GGDEF" evidence="6">
    <location>
        <begin position="379"/>
        <end position="512"/>
    </location>
</feature>
<feature type="transmembrane region" description="Helical" evidence="3">
    <location>
        <begin position="6"/>
        <end position="24"/>
    </location>
</feature>
<dbReference type="PROSITE" id="PS50112">
    <property type="entry name" value="PAS"/>
    <property type="match status" value="1"/>
</dbReference>
<sequence>MDTRTVLLLLALGSFVVWAILLAFQAGMPHARRIPYWTAAKFLQGSGSLGLWHFGPSPDPAVVLAANLPLLLGCAGEAWAVLHLIGRTVSPEVRRAVALAVCALCALSALLGPGDRSTVVFALHAALYGLPAWPLLAATGERRALRALLGGCFLLMALLFASHAFWLAASPLAASREFLSVTYRAVPLATYCMLLVSGFAMLLLAKEKADEALSDAQRSISLKEEQYRLIVDTANEGVLSMDREGVVVFANGRMAQLLGCHPGDLPGLRYADLLAPGAEASPGGPPDGASEALLLRGDKEPRWMSVSARTVRDASGTLTGSFAMFTDITESRQARQDLEEYHRKLEALSVTDGLTGIANRRRFDQALAEECSRHARTGAPLSLILLDLDHFKRFNDAHGHVAGDECLRRVGALLGASASRGGDLAARYGGEEFVCILPATPYEGALEVARAIRRGIEALEIPGAPGGVTASLGVLTDHPGPDCEPRELLRRIDRLLYKAKAGGRNRIEGQGPREPEA</sequence>
<dbReference type="NCBIfam" id="TIGR00254">
    <property type="entry name" value="GGDEF"/>
    <property type="match status" value="1"/>
</dbReference>
<name>A0A6V8LWW9_9BACT</name>
<comment type="caution">
    <text evidence="7">The sequence shown here is derived from an EMBL/GenBank/DDBJ whole genome shotgun (WGS) entry which is preliminary data.</text>
</comment>
<comment type="catalytic activity">
    <reaction evidence="2">
        <text>2 GTP = 3',3'-c-di-GMP + 2 diphosphate</text>
        <dbReference type="Rhea" id="RHEA:24898"/>
        <dbReference type="ChEBI" id="CHEBI:33019"/>
        <dbReference type="ChEBI" id="CHEBI:37565"/>
        <dbReference type="ChEBI" id="CHEBI:58805"/>
        <dbReference type="EC" id="2.7.7.65"/>
    </reaction>
</comment>
<dbReference type="SUPFAM" id="SSF55785">
    <property type="entry name" value="PYP-like sensor domain (PAS domain)"/>
    <property type="match status" value="1"/>
</dbReference>
<dbReference type="NCBIfam" id="TIGR00229">
    <property type="entry name" value="sensory_box"/>
    <property type="match status" value="1"/>
</dbReference>
<dbReference type="InterPro" id="IPR043128">
    <property type="entry name" value="Rev_trsase/Diguanyl_cyclase"/>
</dbReference>
<dbReference type="InterPro" id="IPR000160">
    <property type="entry name" value="GGDEF_dom"/>
</dbReference>
<dbReference type="Gene3D" id="3.30.70.270">
    <property type="match status" value="1"/>
</dbReference>
<dbReference type="PROSITE" id="PS50113">
    <property type="entry name" value="PAC"/>
    <property type="match status" value="1"/>
</dbReference>
<dbReference type="Gene3D" id="3.30.450.20">
    <property type="entry name" value="PAS domain"/>
    <property type="match status" value="1"/>
</dbReference>
<dbReference type="InterPro" id="IPR000700">
    <property type="entry name" value="PAS-assoc_C"/>
</dbReference>
<feature type="transmembrane region" description="Helical" evidence="3">
    <location>
        <begin position="188"/>
        <end position="205"/>
    </location>
</feature>
<proteinExistence type="predicted"/>
<keyword evidence="3" id="KW-0812">Transmembrane</keyword>
<feature type="transmembrane region" description="Helical" evidence="3">
    <location>
        <begin position="61"/>
        <end position="84"/>
    </location>
</feature>
<gene>
    <name evidence="7" type="primary">cph2_7</name>
    <name evidence="7" type="ORF">NNJEOMEG_03253</name>
</gene>
<protein>
    <recommendedName>
        <fullName evidence="1">diguanylate cyclase</fullName>
        <ecNumber evidence="1">2.7.7.65</ecNumber>
    </recommendedName>
</protein>
<dbReference type="SMART" id="SM00091">
    <property type="entry name" value="PAS"/>
    <property type="match status" value="1"/>
</dbReference>
<evidence type="ECO:0000313" key="8">
    <source>
        <dbReference type="Proteomes" id="UP000494245"/>
    </source>
</evidence>
<keyword evidence="8" id="KW-1185">Reference proteome</keyword>
<dbReference type="PROSITE" id="PS50887">
    <property type="entry name" value="GGDEF"/>
    <property type="match status" value="1"/>
</dbReference>
<dbReference type="InterPro" id="IPR000014">
    <property type="entry name" value="PAS"/>
</dbReference>
<dbReference type="CDD" id="cd00130">
    <property type="entry name" value="PAS"/>
    <property type="match status" value="1"/>
</dbReference>
<keyword evidence="3" id="KW-1133">Transmembrane helix</keyword>
<dbReference type="InterPro" id="IPR050469">
    <property type="entry name" value="Diguanylate_Cyclase"/>
</dbReference>
<dbReference type="GO" id="GO:0052621">
    <property type="term" value="F:diguanylate cyclase activity"/>
    <property type="evidence" value="ECO:0007669"/>
    <property type="project" value="UniProtKB-EC"/>
</dbReference>
<dbReference type="InterPro" id="IPR001610">
    <property type="entry name" value="PAC"/>
</dbReference>
<dbReference type="InterPro" id="IPR029787">
    <property type="entry name" value="Nucleotide_cyclase"/>
</dbReference>
<dbReference type="PANTHER" id="PTHR45138:SF9">
    <property type="entry name" value="DIGUANYLATE CYCLASE DGCM-RELATED"/>
    <property type="match status" value="1"/>
</dbReference>
<keyword evidence="3" id="KW-0472">Membrane</keyword>
<dbReference type="SUPFAM" id="SSF55073">
    <property type="entry name" value="Nucleotide cyclase"/>
    <property type="match status" value="1"/>
</dbReference>
<feature type="transmembrane region" description="Helical" evidence="3">
    <location>
        <begin position="148"/>
        <end position="168"/>
    </location>
</feature>
<dbReference type="EC" id="2.7.7.65" evidence="1"/>
<dbReference type="Pfam" id="PF08448">
    <property type="entry name" value="PAS_4"/>
    <property type="match status" value="1"/>
</dbReference>
<evidence type="ECO:0000259" key="4">
    <source>
        <dbReference type="PROSITE" id="PS50112"/>
    </source>
</evidence>
<evidence type="ECO:0000256" key="3">
    <source>
        <dbReference type="SAM" id="Phobius"/>
    </source>
</evidence>
<evidence type="ECO:0000256" key="2">
    <source>
        <dbReference type="ARBA" id="ARBA00034247"/>
    </source>
</evidence>
<feature type="domain" description="PAC" evidence="5">
    <location>
        <begin position="288"/>
        <end position="340"/>
    </location>
</feature>
<feature type="domain" description="PAS" evidence="4">
    <location>
        <begin position="223"/>
        <end position="276"/>
    </location>
</feature>
<feature type="transmembrane region" description="Helical" evidence="3">
    <location>
        <begin position="119"/>
        <end position="136"/>
    </location>
</feature>
<organism evidence="7 8">
    <name type="scientific">Fundidesulfovibrio magnetotacticus</name>
    <dbReference type="NCBI Taxonomy" id="2730080"/>
    <lineage>
        <taxon>Bacteria</taxon>
        <taxon>Pseudomonadati</taxon>
        <taxon>Thermodesulfobacteriota</taxon>
        <taxon>Desulfovibrionia</taxon>
        <taxon>Desulfovibrionales</taxon>
        <taxon>Desulfovibrionaceae</taxon>
        <taxon>Fundidesulfovibrio</taxon>
    </lineage>
</organism>
<dbReference type="InterPro" id="IPR035965">
    <property type="entry name" value="PAS-like_dom_sf"/>
</dbReference>
<dbReference type="Proteomes" id="UP000494245">
    <property type="component" value="Unassembled WGS sequence"/>
</dbReference>
<feature type="transmembrane region" description="Helical" evidence="3">
    <location>
        <begin position="96"/>
        <end position="113"/>
    </location>
</feature>
<dbReference type="GO" id="GO:0005886">
    <property type="term" value="C:plasma membrane"/>
    <property type="evidence" value="ECO:0007669"/>
    <property type="project" value="TreeGrafter"/>
</dbReference>
<accession>A0A6V8LWW9</accession>
<dbReference type="InterPro" id="IPR013656">
    <property type="entry name" value="PAS_4"/>
</dbReference>
<evidence type="ECO:0000256" key="1">
    <source>
        <dbReference type="ARBA" id="ARBA00012528"/>
    </source>
</evidence>
<evidence type="ECO:0000259" key="6">
    <source>
        <dbReference type="PROSITE" id="PS50887"/>
    </source>
</evidence>
<dbReference type="GO" id="GO:0043709">
    <property type="term" value="P:cell adhesion involved in single-species biofilm formation"/>
    <property type="evidence" value="ECO:0007669"/>
    <property type="project" value="TreeGrafter"/>
</dbReference>
<dbReference type="SMART" id="SM00086">
    <property type="entry name" value="PAC"/>
    <property type="match status" value="1"/>
</dbReference>
<dbReference type="FunFam" id="3.30.70.270:FF:000001">
    <property type="entry name" value="Diguanylate cyclase domain protein"/>
    <property type="match status" value="1"/>
</dbReference>
<dbReference type="Pfam" id="PF00990">
    <property type="entry name" value="GGDEF"/>
    <property type="match status" value="1"/>
</dbReference>
<dbReference type="PANTHER" id="PTHR45138">
    <property type="entry name" value="REGULATORY COMPONENTS OF SENSORY TRANSDUCTION SYSTEM"/>
    <property type="match status" value="1"/>
</dbReference>
<dbReference type="AlphaFoldDB" id="A0A6V8LWW9"/>
<dbReference type="RefSeq" id="WP_173086356.1">
    <property type="nucleotide sequence ID" value="NZ_BLTE01000016.1"/>
</dbReference>
<reference evidence="7 8" key="1">
    <citation type="submission" date="2020-04" db="EMBL/GenBank/DDBJ databases">
        <authorList>
            <consortium name="Desulfovibrio sp. FSS-1 genome sequencing consortium"/>
            <person name="Shimoshige H."/>
            <person name="Kobayashi H."/>
            <person name="Maekawa T."/>
        </authorList>
    </citation>
    <scope>NUCLEOTIDE SEQUENCE [LARGE SCALE GENOMIC DNA]</scope>
    <source>
        <strain evidence="7 8">SIID29052-01</strain>
    </source>
</reference>
<evidence type="ECO:0000259" key="5">
    <source>
        <dbReference type="PROSITE" id="PS50113"/>
    </source>
</evidence>
<dbReference type="SMART" id="SM00267">
    <property type="entry name" value="GGDEF"/>
    <property type="match status" value="1"/>
</dbReference>
<dbReference type="CDD" id="cd01949">
    <property type="entry name" value="GGDEF"/>
    <property type="match status" value="1"/>
</dbReference>
<dbReference type="GO" id="GO:1902201">
    <property type="term" value="P:negative regulation of bacterial-type flagellum-dependent cell motility"/>
    <property type="evidence" value="ECO:0007669"/>
    <property type="project" value="TreeGrafter"/>
</dbReference>
<evidence type="ECO:0000313" key="7">
    <source>
        <dbReference type="EMBL" id="GFK95390.1"/>
    </source>
</evidence>
<reference evidence="7 8" key="2">
    <citation type="submission" date="2020-05" db="EMBL/GenBank/DDBJ databases">
        <title>Draft genome sequence of Desulfovibrio sp. strainFSS-1.</title>
        <authorList>
            <person name="Shimoshige H."/>
            <person name="Kobayashi H."/>
            <person name="Maekawa T."/>
        </authorList>
    </citation>
    <scope>NUCLEOTIDE SEQUENCE [LARGE SCALE GENOMIC DNA]</scope>
    <source>
        <strain evidence="7 8">SIID29052-01</strain>
    </source>
</reference>